<evidence type="ECO:0000313" key="2">
    <source>
        <dbReference type="Proteomes" id="UP000236291"/>
    </source>
</evidence>
<evidence type="ECO:0000313" key="1">
    <source>
        <dbReference type="EMBL" id="PNX57501.1"/>
    </source>
</evidence>
<comment type="caution">
    <text evidence="1">The sequence shown here is derived from an EMBL/GenBank/DDBJ whole genome shotgun (WGS) entry which is preliminary data.</text>
</comment>
<gene>
    <name evidence="1" type="ORF">L195_g058726</name>
</gene>
<organism evidence="1 2">
    <name type="scientific">Trifolium pratense</name>
    <name type="common">Red clover</name>
    <dbReference type="NCBI Taxonomy" id="57577"/>
    <lineage>
        <taxon>Eukaryota</taxon>
        <taxon>Viridiplantae</taxon>
        <taxon>Streptophyta</taxon>
        <taxon>Embryophyta</taxon>
        <taxon>Tracheophyta</taxon>
        <taxon>Spermatophyta</taxon>
        <taxon>Magnoliopsida</taxon>
        <taxon>eudicotyledons</taxon>
        <taxon>Gunneridae</taxon>
        <taxon>Pentapetalae</taxon>
        <taxon>rosids</taxon>
        <taxon>fabids</taxon>
        <taxon>Fabales</taxon>
        <taxon>Fabaceae</taxon>
        <taxon>Papilionoideae</taxon>
        <taxon>50 kb inversion clade</taxon>
        <taxon>NPAAA clade</taxon>
        <taxon>Hologalegina</taxon>
        <taxon>IRL clade</taxon>
        <taxon>Trifolieae</taxon>
        <taxon>Trifolium</taxon>
    </lineage>
</organism>
<dbReference type="EMBL" id="ASHM01123862">
    <property type="protein sequence ID" value="PNX57501.1"/>
    <property type="molecule type" value="Genomic_DNA"/>
</dbReference>
<dbReference type="Proteomes" id="UP000236291">
    <property type="component" value="Unassembled WGS sequence"/>
</dbReference>
<proteinExistence type="predicted"/>
<reference evidence="1 2" key="2">
    <citation type="journal article" date="2017" name="Front. Plant Sci.">
        <title>Gene Classification and Mining of Molecular Markers Useful in Red Clover (Trifolium pratense) Breeding.</title>
        <authorList>
            <person name="Istvanek J."/>
            <person name="Dluhosova J."/>
            <person name="Dluhos P."/>
            <person name="Patkova L."/>
            <person name="Nedelnik J."/>
            <person name="Repkova J."/>
        </authorList>
    </citation>
    <scope>NUCLEOTIDE SEQUENCE [LARGE SCALE GENOMIC DNA]</scope>
    <source>
        <strain evidence="2">cv. Tatra</strain>
        <tissue evidence="1">Young leaves</tissue>
    </source>
</reference>
<dbReference type="AlphaFoldDB" id="A0A2K3JTW9"/>
<reference evidence="1 2" key="1">
    <citation type="journal article" date="2014" name="Am. J. Bot.">
        <title>Genome assembly and annotation for red clover (Trifolium pratense; Fabaceae).</title>
        <authorList>
            <person name="Istvanek J."/>
            <person name="Jaros M."/>
            <person name="Krenek A."/>
            <person name="Repkova J."/>
        </authorList>
    </citation>
    <scope>NUCLEOTIDE SEQUENCE [LARGE SCALE GENOMIC DNA]</scope>
    <source>
        <strain evidence="2">cv. Tatra</strain>
        <tissue evidence="1">Young leaves</tissue>
    </source>
</reference>
<accession>A0A2K3JTW9</accession>
<protein>
    <submittedName>
        <fullName evidence="1">Uncharacterized protein</fullName>
    </submittedName>
</protein>
<feature type="non-terminal residue" evidence="1">
    <location>
        <position position="32"/>
    </location>
</feature>
<sequence length="32" mass="3902">MVEMMRERVILMKELKKLVVTEHVKSSEDIWL</sequence>
<name>A0A2K3JTW9_TRIPR</name>